<dbReference type="InterPro" id="IPR047647">
    <property type="entry name" value="ISAs1_transpos"/>
</dbReference>
<feature type="domain" description="H repeat-associated protein N-terminal" evidence="2">
    <location>
        <begin position="2"/>
        <end position="69"/>
    </location>
</feature>
<evidence type="ECO:0000313" key="3">
    <source>
        <dbReference type="EMBL" id="QFS47469.1"/>
    </source>
</evidence>
<dbReference type="AlphaFoldDB" id="A0A5P8W630"/>
<sequence>MVDIVAIAILAVISGSDTWVAIETYAQAKREWLETFLALPNGIPSHDTIARVFARLNPQAFEQCFHRWVGSITEAIGAQVIPIDGKTVRQSFDRNSGQKAIHVVSAWASEHRLVLGQLKVDSKSNEITAIPKLLELLDIVGCIITIDAMGCQKEIAAQIIAKNADYVLALKANQSKLEGAVNSWFEKAQSNNFEGVDHSYHHTIESAHGRIEIRKYWSVPVEQLGEIPNQEKWSGLRSVGMVMCERRLWNKTTIEVRFYISSLEHDAVVLAHAVRSHWGIENSVHWVLDMTFHEDASRIRKDNAPLNFSVLRRLSLNLLDKDKTVRGSVAMKRYRAGLDNNYLLQVIAAI</sequence>
<gene>
    <name evidence="3" type="ORF">GXM_04961</name>
</gene>
<dbReference type="GO" id="GO:0003677">
    <property type="term" value="F:DNA binding"/>
    <property type="evidence" value="ECO:0007669"/>
    <property type="project" value="InterPro"/>
</dbReference>
<dbReference type="PANTHER" id="PTHR30298">
    <property type="entry name" value="H REPEAT-ASSOCIATED PREDICTED TRANSPOSASE"/>
    <property type="match status" value="1"/>
</dbReference>
<dbReference type="EMBL" id="CP045226">
    <property type="protein sequence ID" value="QFS47469.1"/>
    <property type="molecule type" value="Genomic_DNA"/>
</dbReference>
<proteinExistence type="predicted"/>
<protein>
    <submittedName>
        <fullName evidence="3">ISAs1 family transposase</fullName>
    </submittedName>
</protein>
<dbReference type="Proteomes" id="UP000326678">
    <property type="component" value="Chromosome Gxm1"/>
</dbReference>
<dbReference type="GO" id="GO:0006313">
    <property type="term" value="P:DNA transposition"/>
    <property type="evidence" value="ECO:0007669"/>
    <property type="project" value="InterPro"/>
</dbReference>
<feature type="domain" description="Transposase IS4-like" evidence="1">
    <location>
        <begin position="78"/>
        <end position="318"/>
    </location>
</feature>
<evidence type="ECO:0000259" key="1">
    <source>
        <dbReference type="Pfam" id="PF01609"/>
    </source>
</evidence>
<dbReference type="PANTHER" id="PTHR30298:SF0">
    <property type="entry name" value="PROTEIN YBFL-RELATED"/>
    <property type="match status" value="1"/>
</dbReference>
<organism evidence="3 4">
    <name type="scientific">Nostoc sphaeroides CCNUC1</name>
    <dbReference type="NCBI Taxonomy" id="2653204"/>
    <lineage>
        <taxon>Bacteria</taxon>
        <taxon>Bacillati</taxon>
        <taxon>Cyanobacteriota</taxon>
        <taxon>Cyanophyceae</taxon>
        <taxon>Nostocales</taxon>
        <taxon>Nostocaceae</taxon>
        <taxon>Nostoc</taxon>
    </lineage>
</organism>
<dbReference type="GO" id="GO:0004803">
    <property type="term" value="F:transposase activity"/>
    <property type="evidence" value="ECO:0007669"/>
    <property type="project" value="InterPro"/>
</dbReference>
<dbReference type="InterPro" id="IPR051698">
    <property type="entry name" value="Transposase_11-like"/>
</dbReference>
<dbReference type="InterPro" id="IPR002559">
    <property type="entry name" value="Transposase_11"/>
</dbReference>
<name>A0A5P8W630_9NOSO</name>
<dbReference type="Pfam" id="PF01609">
    <property type="entry name" value="DDE_Tnp_1"/>
    <property type="match status" value="1"/>
</dbReference>
<keyword evidence="4" id="KW-1185">Reference proteome</keyword>
<evidence type="ECO:0000313" key="4">
    <source>
        <dbReference type="Proteomes" id="UP000326678"/>
    </source>
</evidence>
<evidence type="ECO:0000259" key="2">
    <source>
        <dbReference type="Pfam" id="PF13808"/>
    </source>
</evidence>
<dbReference type="NCBIfam" id="NF033564">
    <property type="entry name" value="transpos_ISAs1"/>
    <property type="match status" value="1"/>
</dbReference>
<dbReference type="KEGG" id="nsh:GXM_04961"/>
<dbReference type="InterPro" id="IPR032806">
    <property type="entry name" value="YbfD_N"/>
</dbReference>
<dbReference type="Pfam" id="PF13808">
    <property type="entry name" value="DDE_Tnp_1_assoc"/>
    <property type="match status" value="1"/>
</dbReference>
<accession>A0A5P8W630</accession>
<reference evidence="3 4" key="1">
    <citation type="submission" date="2019-10" db="EMBL/GenBank/DDBJ databases">
        <title>Genomic and transcriptomic insights into the perfect genentic adaptation of a filamentous nitrogen-fixing cyanobacterium to rice fields.</title>
        <authorList>
            <person name="Chen Z."/>
        </authorList>
    </citation>
    <scope>NUCLEOTIDE SEQUENCE [LARGE SCALE GENOMIC DNA]</scope>
    <source>
        <strain evidence="3">CCNUC1</strain>
    </source>
</reference>